<dbReference type="AlphaFoldDB" id="A0A1H0YQ81"/>
<dbReference type="InterPro" id="IPR010732">
    <property type="entry name" value="T6SS_TssG-like"/>
</dbReference>
<organism evidence="1 2">
    <name type="scientific">Chryseobacterium soldanellicola</name>
    <dbReference type="NCBI Taxonomy" id="311333"/>
    <lineage>
        <taxon>Bacteria</taxon>
        <taxon>Pseudomonadati</taxon>
        <taxon>Bacteroidota</taxon>
        <taxon>Flavobacteriia</taxon>
        <taxon>Flavobacteriales</taxon>
        <taxon>Weeksellaceae</taxon>
        <taxon>Chryseobacterium group</taxon>
        <taxon>Chryseobacterium</taxon>
    </lineage>
</organism>
<accession>A0A1H0YQ81</accession>
<dbReference type="STRING" id="311333.SAMN05421664_0870"/>
<reference evidence="2" key="1">
    <citation type="submission" date="2016-10" db="EMBL/GenBank/DDBJ databases">
        <authorList>
            <person name="Varghese N."/>
            <person name="Submissions S."/>
        </authorList>
    </citation>
    <scope>NUCLEOTIDE SEQUENCE [LARGE SCALE GENOMIC DNA]</scope>
    <source>
        <strain evidence="2">DSM 17072</strain>
    </source>
</reference>
<dbReference type="EMBL" id="FNKL01000001">
    <property type="protein sequence ID" value="SDQ17228.1"/>
    <property type="molecule type" value="Genomic_DNA"/>
</dbReference>
<dbReference type="RefSeq" id="WP_089753929.1">
    <property type="nucleotide sequence ID" value="NZ_FNKL01000001.1"/>
</dbReference>
<protein>
    <submittedName>
        <fullName evidence="1">Type VI secretion, VasB, ImpH, VC_A0111</fullName>
    </submittedName>
</protein>
<dbReference type="OrthoDB" id="1411058at2"/>
<proteinExistence type="predicted"/>
<name>A0A1H0YQ81_9FLAO</name>
<gene>
    <name evidence="1" type="ORF">SAMN05421664_0870</name>
</gene>
<dbReference type="Pfam" id="PF06996">
    <property type="entry name" value="T6SS_TssG"/>
    <property type="match status" value="1"/>
</dbReference>
<keyword evidence="2" id="KW-1185">Reference proteome</keyword>
<evidence type="ECO:0000313" key="2">
    <source>
        <dbReference type="Proteomes" id="UP000199627"/>
    </source>
</evidence>
<dbReference type="Proteomes" id="UP000199627">
    <property type="component" value="Unassembled WGS sequence"/>
</dbReference>
<evidence type="ECO:0000313" key="1">
    <source>
        <dbReference type="EMBL" id="SDQ17228.1"/>
    </source>
</evidence>
<sequence>MKNLDSITKQINALKHDIRAEVIINDLINNNEVDENQYIIQNEGQFSRAYRFDVLHSEIVDFDYDSKKILQLNISRDSIYDMLPENISHHTGNDVPNKDVDVMIREYQTQKKQQKEARNFFQPFENEMFSYGVSIENLENNFLFELNSYLAPEMFYDFWGIDKGFPVLLISKFIRLLPFAYKIVGNIEQTCHILSVLIEEEVKVTYRGHQKYTDENQSFELGENRLGLDTIAGTSYDDYSNHLDITIGPLKNSSFTNYIHEGNRIKFVRMFYEHFFPIEVEINTIILLPKDQQNFNFTSSECPVLGYNTRI</sequence>